<dbReference type="AlphaFoldDB" id="A0A7C4PH79"/>
<name>A0A7C4PH79_9CHLR</name>
<reference evidence="1" key="1">
    <citation type="journal article" date="2020" name="mSystems">
        <title>Genome- and Community-Level Interaction Insights into Carbon Utilization and Element Cycling Functions of Hydrothermarchaeota in Hydrothermal Sediment.</title>
        <authorList>
            <person name="Zhou Z."/>
            <person name="Liu Y."/>
            <person name="Xu W."/>
            <person name="Pan J."/>
            <person name="Luo Z.H."/>
            <person name="Li M."/>
        </authorList>
    </citation>
    <scope>NUCLEOTIDE SEQUENCE [LARGE SCALE GENOMIC DNA]</scope>
    <source>
        <strain evidence="1">SpSt-573</strain>
    </source>
</reference>
<gene>
    <name evidence="1" type="ORF">ENT37_00065</name>
</gene>
<dbReference type="InterPro" id="IPR017853">
    <property type="entry name" value="GH"/>
</dbReference>
<organism evidence="1">
    <name type="scientific">Anaerolinea thermolimosa</name>
    <dbReference type="NCBI Taxonomy" id="229919"/>
    <lineage>
        <taxon>Bacteria</taxon>
        <taxon>Bacillati</taxon>
        <taxon>Chloroflexota</taxon>
        <taxon>Anaerolineae</taxon>
        <taxon>Anaerolineales</taxon>
        <taxon>Anaerolineaceae</taxon>
        <taxon>Anaerolinea</taxon>
    </lineage>
</organism>
<accession>A0A7C4PH79</accession>
<protein>
    <submittedName>
        <fullName evidence="1">Uncharacterized protein</fullName>
    </submittedName>
</protein>
<dbReference type="Gene3D" id="3.20.20.80">
    <property type="entry name" value="Glycosidases"/>
    <property type="match status" value="1"/>
</dbReference>
<proteinExistence type="predicted"/>
<comment type="caution">
    <text evidence="1">The sequence shown here is derived from an EMBL/GenBank/DDBJ whole genome shotgun (WGS) entry which is preliminary data.</text>
</comment>
<dbReference type="EMBL" id="DSYK01000002">
    <property type="protein sequence ID" value="HGS20247.1"/>
    <property type="molecule type" value="Genomic_DNA"/>
</dbReference>
<dbReference type="SUPFAM" id="SSF51445">
    <property type="entry name" value="(Trans)glycosidases"/>
    <property type="match status" value="1"/>
</dbReference>
<sequence>MSELIIGTSALANANQDLLNEACIQWIRIDFPFPFQDKLGGELTPEYLNARQQAHTWAAKGFKIMGVTPLIGLGTYRATVEGGMEMIWNDWLPPYMGKPNTDQFLGNYRFVCAFLGDDLKQEVRAWQIANEMNHIQFSGPQKPRQACDLLIYGGLGIKEADPTLLVGWNSCLPVLSYYFYGRIHTHPMNPMDYVGIDAYYGTWDHGSPEDWEKKIIELYELTGAKVMINEWGYSSAGEVMTPEEARQNIPNCALKKWRFAWKGGHTPEIQAEFVQRALMVMANQRQLLLGMFFYRWEDQEACWQCGEADCPVETAWGLVDIHNRPKPAFYAFKEGVRQLIETSRS</sequence>
<evidence type="ECO:0000313" key="1">
    <source>
        <dbReference type="EMBL" id="HGS20247.1"/>
    </source>
</evidence>